<dbReference type="RefSeq" id="WP_062125019.1">
    <property type="nucleotide sequence ID" value="NZ_BAZW01000020.1"/>
</dbReference>
<dbReference type="SUPFAM" id="SSF53335">
    <property type="entry name" value="S-adenosyl-L-methionine-dependent methyltransferases"/>
    <property type="match status" value="1"/>
</dbReference>
<sequence>MNWFLAKRYIQYYTRPNHWKGFGIQSPFVFDLAGHLMREKHAYYDFERIEGWRQALLRSRQVIELTDLGAGSVKTPARKRKIADLVRSGALPRKYGQLLYRLVTRFKAKNILELGTSTGISTLYLALPHKKGTTITIEGCPESAKVAQATFDQLNARHIELLQGSFQDHLPEALKRLPSVDLVYFDGDHREESTLAYFHQCLPYIHNDTLFVLDDIHWSPGMERAWKAIIQHPQVTVSVDLLRLGIVFFRKESPKEHFVIKY</sequence>
<accession>A0A0E9LXA6</accession>
<proteinExistence type="predicted"/>
<dbReference type="PANTHER" id="PTHR43167:SF1">
    <property type="entry name" value="PUTATIVE (AFU_ORTHOLOGUE AFUA_6G01830)-RELATED"/>
    <property type="match status" value="1"/>
</dbReference>
<keyword evidence="2" id="KW-1185">Reference proteome</keyword>
<evidence type="ECO:0000313" key="2">
    <source>
        <dbReference type="Proteomes" id="UP000032900"/>
    </source>
</evidence>
<dbReference type="Gene3D" id="3.40.50.150">
    <property type="entry name" value="Vaccinia Virus protein VP39"/>
    <property type="match status" value="1"/>
</dbReference>
<organism evidence="1 2">
    <name type="scientific">Geofilum rubicundum JCM 15548</name>
    <dbReference type="NCBI Taxonomy" id="1236989"/>
    <lineage>
        <taxon>Bacteria</taxon>
        <taxon>Pseudomonadati</taxon>
        <taxon>Bacteroidota</taxon>
        <taxon>Bacteroidia</taxon>
        <taxon>Marinilabiliales</taxon>
        <taxon>Marinilabiliaceae</taxon>
        <taxon>Geofilum</taxon>
    </lineage>
</organism>
<dbReference type="EMBL" id="BAZW01000020">
    <property type="protein sequence ID" value="GAO30217.1"/>
    <property type="molecule type" value="Genomic_DNA"/>
</dbReference>
<dbReference type="CDD" id="cd02440">
    <property type="entry name" value="AdoMet_MTases"/>
    <property type="match status" value="1"/>
</dbReference>
<dbReference type="Pfam" id="PF13578">
    <property type="entry name" value="Methyltransf_24"/>
    <property type="match status" value="1"/>
</dbReference>
<dbReference type="AlphaFoldDB" id="A0A0E9LXA6"/>
<reference evidence="1 2" key="1">
    <citation type="journal article" date="2015" name="Microbes Environ.">
        <title>Distribution and evolution of nitrogen fixation genes in the phylum bacteroidetes.</title>
        <authorList>
            <person name="Inoue J."/>
            <person name="Oshima K."/>
            <person name="Suda W."/>
            <person name="Sakamoto M."/>
            <person name="Iino T."/>
            <person name="Noda S."/>
            <person name="Hongoh Y."/>
            <person name="Hattori M."/>
            <person name="Ohkuma M."/>
        </authorList>
    </citation>
    <scope>NUCLEOTIDE SEQUENCE [LARGE SCALE GENOMIC DNA]</scope>
    <source>
        <strain evidence="1">JCM 15548</strain>
    </source>
</reference>
<evidence type="ECO:0000313" key="1">
    <source>
        <dbReference type="EMBL" id="GAO30217.1"/>
    </source>
</evidence>
<dbReference type="PANTHER" id="PTHR43167">
    <property type="entry name" value="PUTATIVE (AFU_ORTHOLOGUE AFUA_6G01830)-RELATED"/>
    <property type="match status" value="1"/>
</dbReference>
<protein>
    <submittedName>
        <fullName evidence="1">Uncharacterized protein</fullName>
    </submittedName>
</protein>
<dbReference type="STRING" id="1236989.JCM15548_12475"/>
<name>A0A0E9LXA6_9BACT</name>
<dbReference type="Proteomes" id="UP000032900">
    <property type="component" value="Unassembled WGS sequence"/>
</dbReference>
<dbReference type="InterPro" id="IPR029063">
    <property type="entry name" value="SAM-dependent_MTases_sf"/>
</dbReference>
<gene>
    <name evidence="1" type="ORF">JCM15548_12475</name>
</gene>
<comment type="caution">
    <text evidence="1">The sequence shown here is derived from an EMBL/GenBank/DDBJ whole genome shotgun (WGS) entry which is preliminary data.</text>
</comment>